<dbReference type="RefSeq" id="WP_379904543.1">
    <property type="nucleotide sequence ID" value="NZ_JBHULM010000011.1"/>
</dbReference>
<proteinExistence type="predicted"/>
<comment type="caution">
    <text evidence="1">The sequence shown here is derived from an EMBL/GenBank/DDBJ whole genome shotgun (WGS) entry which is preliminary data.</text>
</comment>
<reference evidence="2" key="1">
    <citation type="journal article" date="2019" name="Int. J. Syst. Evol. Microbiol.">
        <title>The Global Catalogue of Microorganisms (GCM) 10K type strain sequencing project: providing services to taxonomists for standard genome sequencing and annotation.</title>
        <authorList>
            <consortium name="The Broad Institute Genomics Platform"/>
            <consortium name="The Broad Institute Genome Sequencing Center for Infectious Disease"/>
            <person name="Wu L."/>
            <person name="Ma J."/>
        </authorList>
    </citation>
    <scope>NUCLEOTIDE SEQUENCE [LARGE SCALE GENOMIC DNA]</scope>
    <source>
        <strain evidence="2">KCTC 42808</strain>
    </source>
</reference>
<name>A0ABW5K4S1_9FLAO</name>
<dbReference type="Proteomes" id="UP001597467">
    <property type="component" value="Unassembled WGS sequence"/>
</dbReference>
<evidence type="ECO:0000313" key="1">
    <source>
        <dbReference type="EMBL" id="MFD2543048.1"/>
    </source>
</evidence>
<accession>A0ABW5K4S1</accession>
<protein>
    <submittedName>
        <fullName evidence="1">Uncharacterized protein</fullName>
    </submittedName>
</protein>
<organism evidence="1 2">
    <name type="scientific">Lacinutrix gracilariae</name>
    <dbReference type="NCBI Taxonomy" id="1747198"/>
    <lineage>
        <taxon>Bacteria</taxon>
        <taxon>Pseudomonadati</taxon>
        <taxon>Bacteroidota</taxon>
        <taxon>Flavobacteriia</taxon>
        <taxon>Flavobacteriales</taxon>
        <taxon>Flavobacteriaceae</taxon>
        <taxon>Lacinutrix</taxon>
    </lineage>
</organism>
<sequence length="97" mass="10857">MSKKGVSIVLSVIFILFIATPTIITIVDDTIDVSVVFSVSEEENESYTVDPPVLFLCDKTSDFYFDLVSNENNSGYVFKNYPIPHFNLISPPPDFIS</sequence>
<evidence type="ECO:0000313" key="2">
    <source>
        <dbReference type="Proteomes" id="UP001597467"/>
    </source>
</evidence>
<dbReference type="EMBL" id="JBHULM010000011">
    <property type="protein sequence ID" value="MFD2543048.1"/>
    <property type="molecule type" value="Genomic_DNA"/>
</dbReference>
<keyword evidence="2" id="KW-1185">Reference proteome</keyword>
<gene>
    <name evidence="1" type="ORF">ACFSSB_12020</name>
</gene>